<evidence type="ECO:0000313" key="1">
    <source>
        <dbReference type="EMBL" id="KAF0031535.1"/>
    </source>
</evidence>
<sequence>MYIKHFCEADRLLFGSYQSRILLLQGHASDPPLEDDKETSKLAHTLYSLYLSYAADCGGLAGWHHRDPVAPCGNQRQPVMKDDGRLFPVIETLLMGGDGELGAGSNRKRKRERKKRKTVEGERYCGGVLWPTSDVMEHLKTSANCDICLRY</sequence>
<dbReference type="AlphaFoldDB" id="A0A6A4SG07"/>
<name>A0A6A4SG07_SCOMX</name>
<evidence type="ECO:0000313" key="2">
    <source>
        <dbReference type="Proteomes" id="UP000438429"/>
    </source>
</evidence>
<dbReference type="EMBL" id="VEVO01000014">
    <property type="protein sequence ID" value="KAF0031535.1"/>
    <property type="molecule type" value="Genomic_DNA"/>
</dbReference>
<proteinExistence type="predicted"/>
<organism evidence="1 2">
    <name type="scientific">Scophthalmus maximus</name>
    <name type="common">Turbot</name>
    <name type="synonym">Psetta maxima</name>
    <dbReference type="NCBI Taxonomy" id="52904"/>
    <lineage>
        <taxon>Eukaryota</taxon>
        <taxon>Metazoa</taxon>
        <taxon>Chordata</taxon>
        <taxon>Craniata</taxon>
        <taxon>Vertebrata</taxon>
        <taxon>Euteleostomi</taxon>
        <taxon>Actinopterygii</taxon>
        <taxon>Neopterygii</taxon>
        <taxon>Teleostei</taxon>
        <taxon>Neoteleostei</taxon>
        <taxon>Acanthomorphata</taxon>
        <taxon>Carangaria</taxon>
        <taxon>Pleuronectiformes</taxon>
        <taxon>Pleuronectoidei</taxon>
        <taxon>Scophthalmidae</taxon>
        <taxon>Scophthalmus</taxon>
    </lineage>
</organism>
<reference evidence="1 2" key="1">
    <citation type="submission" date="2019-06" db="EMBL/GenBank/DDBJ databases">
        <title>Draft genomes of female and male turbot (Scophthalmus maximus).</title>
        <authorList>
            <person name="Xu H."/>
            <person name="Xu X.-W."/>
            <person name="Shao C."/>
            <person name="Chen S."/>
        </authorList>
    </citation>
    <scope>NUCLEOTIDE SEQUENCE [LARGE SCALE GENOMIC DNA]</scope>
    <source>
        <strain evidence="1">Ysfricsl-2016a</strain>
        <tissue evidence="1">Blood</tissue>
    </source>
</reference>
<dbReference type="Proteomes" id="UP000438429">
    <property type="component" value="Unassembled WGS sequence"/>
</dbReference>
<comment type="caution">
    <text evidence="1">The sequence shown here is derived from an EMBL/GenBank/DDBJ whole genome shotgun (WGS) entry which is preliminary data.</text>
</comment>
<gene>
    <name evidence="1" type="ORF">F2P81_016090</name>
</gene>
<accession>A0A6A4SG07</accession>
<protein>
    <submittedName>
        <fullName evidence="1">Uncharacterized protein</fullName>
    </submittedName>
</protein>